<evidence type="ECO:0000256" key="5">
    <source>
        <dbReference type="ARBA" id="ARBA00023136"/>
    </source>
</evidence>
<organism evidence="12 13">
    <name type="scientific">Psychromonas arctica</name>
    <dbReference type="NCBI Taxonomy" id="168275"/>
    <lineage>
        <taxon>Bacteria</taxon>
        <taxon>Pseudomonadati</taxon>
        <taxon>Pseudomonadota</taxon>
        <taxon>Gammaproteobacteria</taxon>
        <taxon>Alteromonadales</taxon>
        <taxon>Psychromonadaceae</taxon>
        <taxon>Psychromonas</taxon>
    </lineage>
</organism>
<name>A0ABU9H9N9_9GAMM</name>
<dbReference type="Gene3D" id="3.30.450.20">
    <property type="entry name" value="PAS domain"/>
    <property type="match status" value="2"/>
</dbReference>
<evidence type="ECO:0000256" key="7">
    <source>
        <dbReference type="ARBA" id="ARBA00029447"/>
    </source>
</evidence>
<dbReference type="PROSITE" id="PS50111">
    <property type="entry name" value="CHEMOTAXIS_TRANSDUC_2"/>
    <property type="match status" value="1"/>
</dbReference>
<dbReference type="InterPro" id="IPR004090">
    <property type="entry name" value="Chemotax_Me-accpt_rcpt"/>
</dbReference>
<dbReference type="InterPro" id="IPR003660">
    <property type="entry name" value="HAMP_dom"/>
</dbReference>
<feature type="domain" description="HAMP" evidence="11">
    <location>
        <begin position="362"/>
        <end position="416"/>
    </location>
</feature>
<dbReference type="InterPro" id="IPR004010">
    <property type="entry name" value="Double_Cache_2"/>
</dbReference>
<dbReference type="PANTHER" id="PTHR32089">
    <property type="entry name" value="METHYL-ACCEPTING CHEMOTAXIS PROTEIN MCPB"/>
    <property type="match status" value="1"/>
</dbReference>
<dbReference type="CDD" id="cd12912">
    <property type="entry name" value="PDC2_MCP_like"/>
    <property type="match status" value="1"/>
</dbReference>
<dbReference type="InterPro" id="IPR033480">
    <property type="entry name" value="sCache_2"/>
</dbReference>
<comment type="caution">
    <text evidence="12">The sequence shown here is derived from an EMBL/GenBank/DDBJ whole genome shotgun (WGS) entry which is preliminary data.</text>
</comment>
<keyword evidence="6 8" id="KW-0807">Transducer</keyword>
<dbReference type="Proteomes" id="UP001366060">
    <property type="component" value="Unassembled WGS sequence"/>
</dbReference>
<dbReference type="SMART" id="SM00304">
    <property type="entry name" value="HAMP"/>
    <property type="match status" value="1"/>
</dbReference>
<evidence type="ECO:0000256" key="8">
    <source>
        <dbReference type="PROSITE-ProRule" id="PRU00284"/>
    </source>
</evidence>
<comment type="subcellular location">
    <subcellularLocation>
        <location evidence="1">Cell membrane</location>
        <topology evidence="1">Multi-pass membrane protein</topology>
    </subcellularLocation>
</comment>
<feature type="transmembrane region" description="Helical" evidence="9">
    <location>
        <begin position="339"/>
        <end position="365"/>
    </location>
</feature>
<dbReference type="Pfam" id="PF00015">
    <property type="entry name" value="MCPsignal"/>
    <property type="match status" value="1"/>
</dbReference>
<evidence type="ECO:0000313" key="12">
    <source>
        <dbReference type="EMBL" id="MEL0658526.1"/>
    </source>
</evidence>
<dbReference type="SMART" id="SM00283">
    <property type="entry name" value="MA"/>
    <property type="match status" value="1"/>
</dbReference>
<feature type="transmembrane region" description="Helical" evidence="9">
    <location>
        <begin position="12"/>
        <end position="33"/>
    </location>
</feature>
<dbReference type="PRINTS" id="PR00260">
    <property type="entry name" value="CHEMTRNSDUCR"/>
</dbReference>
<proteinExistence type="inferred from homology"/>
<dbReference type="Gene3D" id="1.10.287.950">
    <property type="entry name" value="Methyl-accepting chemotaxis protein"/>
    <property type="match status" value="1"/>
</dbReference>
<sequence>MPVPIKFTIKTKLVTTLCVPLIIMAVFFLYSLIETENYVLEKEKENVSLQLGKVLDQELKGQVDTLSFAIADYYEKSKIQNIEKNLTEEMSEFRTMIEGIYKNSHSEIEAEISIYAFLNQYRWNGGRYLFAYNASSYVSVAYGSNSNSIGKSGFNNVSPDGKYYVQNIIAAAKKDDIGFSQYTYLNPNTNIIEDKITASFYFKPLNIVIASGEYISTLRMNNIKNALHAVTIAKYGENGYFWIQDKNGTIIAHPKKEIVGTVVDSSKLVANSIKGQTETSVKIIFENPVTKEYENKIAYARNIFPDWEWTIVTGAYENDIIAVQESLTSVTEDIFGEQVYSMVTTSAILIILSFVIVIWIISAIVKSLLTLKERIDTLSTGEADLTSRIAIVYDDELGDISRSVNNFIIYLQSMMLDISQASVHITKSTEQLNDQSIKVNSALLTHASETDQVVSAITEMSSTSETVAQNAADTSINTQKANDEAILSKAIVTEASNSVIALVDEVDSASTSINTMNDNTQEIIKALSVIGEIADQTNLLALNAAIEAARAGEQGRGFAVVADEVRSLAARTQTSTAEINKILSTLSNDAENAVTAMDVTRASCQRTAENTARVTDSLDNMTNFIIHINDLNTQIATASEEQSAVTEEVNRNMTNISEMVKELTRSGQETLDSTENLASANSQLDSLVKKFKLE</sequence>
<evidence type="ECO:0000256" key="1">
    <source>
        <dbReference type="ARBA" id="ARBA00004651"/>
    </source>
</evidence>
<gene>
    <name evidence="12" type="ORF">V6255_05155</name>
</gene>
<evidence type="ECO:0000256" key="3">
    <source>
        <dbReference type="ARBA" id="ARBA00022692"/>
    </source>
</evidence>
<protein>
    <submittedName>
        <fullName evidence="12">Methyl-accepting chemotaxis protein</fullName>
    </submittedName>
</protein>
<evidence type="ECO:0000313" key="13">
    <source>
        <dbReference type="Proteomes" id="UP001366060"/>
    </source>
</evidence>
<accession>A0ABU9H9N9</accession>
<dbReference type="EMBL" id="JBAKBA010000008">
    <property type="protein sequence ID" value="MEL0658526.1"/>
    <property type="molecule type" value="Genomic_DNA"/>
</dbReference>
<reference evidence="12 13" key="1">
    <citation type="submission" date="2024-02" db="EMBL/GenBank/DDBJ databases">
        <title>Bacteria isolated from the canopy kelp, Nereocystis luetkeana.</title>
        <authorList>
            <person name="Pfister C.A."/>
            <person name="Younker I.T."/>
            <person name="Light S.H."/>
        </authorList>
    </citation>
    <scope>NUCLEOTIDE SEQUENCE [LARGE SCALE GENOMIC DNA]</scope>
    <source>
        <strain evidence="12 13">TI.2.07</strain>
    </source>
</reference>
<keyword evidence="13" id="KW-1185">Reference proteome</keyword>
<evidence type="ECO:0000259" key="10">
    <source>
        <dbReference type="PROSITE" id="PS50111"/>
    </source>
</evidence>
<keyword evidence="4 9" id="KW-1133">Transmembrane helix</keyword>
<dbReference type="PROSITE" id="PS50885">
    <property type="entry name" value="HAMP"/>
    <property type="match status" value="1"/>
</dbReference>
<dbReference type="CDD" id="cd11386">
    <property type="entry name" value="MCP_signal"/>
    <property type="match status" value="1"/>
</dbReference>
<keyword evidence="2" id="KW-1003">Cell membrane</keyword>
<dbReference type="Pfam" id="PF00672">
    <property type="entry name" value="HAMP"/>
    <property type="match status" value="1"/>
</dbReference>
<dbReference type="InterPro" id="IPR004089">
    <property type="entry name" value="MCPsignal_dom"/>
</dbReference>
<dbReference type="Pfam" id="PF08269">
    <property type="entry name" value="dCache_2"/>
    <property type="match status" value="1"/>
</dbReference>
<evidence type="ECO:0000259" key="11">
    <source>
        <dbReference type="PROSITE" id="PS50885"/>
    </source>
</evidence>
<comment type="similarity">
    <text evidence="7">Belongs to the methyl-accepting chemotaxis (MCP) protein family.</text>
</comment>
<dbReference type="SMART" id="SM01049">
    <property type="entry name" value="Cache_2"/>
    <property type="match status" value="2"/>
</dbReference>
<dbReference type="SUPFAM" id="SSF58104">
    <property type="entry name" value="Methyl-accepting chemotaxis protein (MCP) signaling domain"/>
    <property type="match status" value="1"/>
</dbReference>
<evidence type="ECO:0000256" key="9">
    <source>
        <dbReference type="SAM" id="Phobius"/>
    </source>
</evidence>
<keyword evidence="5 9" id="KW-0472">Membrane</keyword>
<evidence type="ECO:0000256" key="6">
    <source>
        <dbReference type="ARBA" id="ARBA00023224"/>
    </source>
</evidence>
<keyword evidence="3 9" id="KW-0812">Transmembrane</keyword>
<evidence type="ECO:0000256" key="4">
    <source>
        <dbReference type="ARBA" id="ARBA00022989"/>
    </source>
</evidence>
<feature type="domain" description="Methyl-accepting transducer" evidence="10">
    <location>
        <begin position="421"/>
        <end position="657"/>
    </location>
</feature>
<dbReference type="PANTHER" id="PTHR32089:SF55">
    <property type="entry name" value="METHYL ACCEPTING SENSORY TRANSDUCER WITH CACHE_2 SMALL MOLECULE BINDING DOMAIN"/>
    <property type="match status" value="1"/>
</dbReference>
<evidence type="ECO:0000256" key="2">
    <source>
        <dbReference type="ARBA" id="ARBA00022475"/>
    </source>
</evidence>